<organism evidence="2 3">
    <name type="scientific">Achromobacter kerstersii</name>
    <dbReference type="NCBI Taxonomy" id="1353890"/>
    <lineage>
        <taxon>Bacteria</taxon>
        <taxon>Pseudomonadati</taxon>
        <taxon>Pseudomonadota</taxon>
        <taxon>Betaproteobacteria</taxon>
        <taxon>Burkholderiales</taxon>
        <taxon>Alcaligenaceae</taxon>
        <taxon>Achromobacter</taxon>
    </lineage>
</organism>
<feature type="coiled-coil region" evidence="1">
    <location>
        <begin position="83"/>
        <end position="110"/>
    </location>
</feature>
<reference evidence="2 3" key="1">
    <citation type="submission" date="2020-04" db="EMBL/GenBank/DDBJ databases">
        <authorList>
            <person name="De Canck E."/>
        </authorList>
    </citation>
    <scope>NUCLEOTIDE SEQUENCE [LARGE SCALE GENOMIC DNA]</scope>
    <source>
        <strain evidence="2 3">LMG 3441</strain>
    </source>
</reference>
<sequence>MKKTRAPDLTDERIQAVLAALDGWKGKLTWDLLIAAVKDSTGIAYSRFTFSGYPEIANAFAFKKEALRGTWSGTPATPRDERVRAALEQVNRLQGKVDRLTQENRLLKEQFVTWAHNAERKGVTIMMLNTPLPKPERERSKRPK</sequence>
<keyword evidence="3" id="KW-1185">Reference proteome</keyword>
<dbReference type="RefSeq" id="WP_175170402.1">
    <property type="nucleotide sequence ID" value="NZ_CADIJQ010000005.1"/>
</dbReference>
<proteinExistence type="predicted"/>
<dbReference type="Proteomes" id="UP000494269">
    <property type="component" value="Unassembled WGS sequence"/>
</dbReference>
<name>A0A6S7A5Q7_9BURK</name>
<evidence type="ECO:0000313" key="3">
    <source>
        <dbReference type="Proteomes" id="UP000494269"/>
    </source>
</evidence>
<dbReference type="EMBL" id="CADIJQ010000005">
    <property type="protein sequence ID" value="CAB3714339.1"/>
    <property type="molecule type" value="Genomic_DNA"/>
</dbReference>
<protein>
    <submittedName>
        <fullName evidence="2">Uncharacterized protein</fullName>
    </submittedName>
</protein>
<accession>A0A6S7A5Q7</accession>
<keyword evidence="1" id="KW-0175">Coiled coil</keyword>
<dbReference type="AlphaFoldDB" id="A0A6S7A5Q7"/>
<evidence type="ECO:0000313" key="2">
    <source>
        <dbReference type="EMBL" id="CAB3714339.1"/>
    </source>
</evidence>
<gene>
    <name evidence="2" type="ORF">LMG3441_03324</name>
</gene>
<evidence type="ECO:0000256" key="1">
    <source>
        <dbReference type="SAM" id="Coils"/>
    </source>
</evidence>